<evidence type="ECO:0000313" key="3">
    <source>
        <dbReference type="Proteomes" id="UP000006701"/>
    </source>
</evidence>
<dbReference type="VEuPathDB" id="FungiDB:ACLA_059620"/>
<dbReference type="PANTHER" id="PTHR46082:SF11">
    <property type="entry name" value="AAA+ ATPASE DOMAIN-CONTAINING PROTEIN-RELATED"/>
    <property type="match status" value="1"/>
</dbReference>
<dbReference type="Proteomes" id="UP000006701">
    <property type="component" value="Unassembled WGS sequence"/>
</dbReference>
<sequence length="338" mass="37819">MKRSYSPIGNEEYTIGWVSALPKEMAAATYMLDEYHDEPQWRSPGDCAAYNLGRMGAHNVVIVCLRKGIYGPSSAKQAAGHMARTFRNLRYILMVGIGGGTPSDDNDIRLGDVVVSVPSYGHGGVMHYDLEPELRVRAFDHQPPEVLLDAVCALGLRAEEHRPQILQHVEDMVTKYPRLRRHGFAYDSTRIDRLHDTEDRHIKRPNRQDEGPVVHYGLVASGSQLVKDAAIRGQLAKRGIKCVEMEAAGLVDDYPCLVIRGICDYADKYKNDDWQEYAAATAAGYAKELLRVNSLLAEEDSQLMELSTVASEEILRDAVYICVSFSILITSLIYMRKT</sequence>
<proteinExistence type="predicted"/>
<dbReference type="GeneID" id="4708983"/>
<accession>A1C4F5</accession>
<evidence type="ECO:0000313" key="2">
    <source>
        <dbReference type="EMBL" id="EAW15295.1"/>
    </source>
</evidence>
<dbReference type="Gene3D" id="3.40.50.1580">
    <property type="entry name" value="Nucleoside phosphorylase domain"/>
    <property type="match status" value="1"/>
</dbReference>
<organism evidence="2 3">
    <name type="scientific">Aspergillus clavatus (strain ATCC 1007 / CBS 513.65 / DSM 816 / NCTC 3887 / NRRL 1 / QM 1276 / 107)</name>
    <dbReference type="NCBI Taxonomy" id="344612"/>
    <lineage>
        <taxon>Eukaryota</taxon>
        <taxon>Fungi</taxon>
        <taxon>Dikarya</taxon>
        <taxon>Ascomycota</taxon>
        <taxon>Pezizomycotina</taxon>
        <taxon>Eurotiomycetes</taxon>
        <taxon>Eurotiomycetidae</taxon>
        <taxon>Eurotiales</taxon>
        <taxon>Aspergillaceae</taxon>
        <taxon>Aspergillus</taxon>
        <taxon>Aspergillus subgen. Fumigati</taxon>
    </lineage>
</organism>
<dbReference type="KEGG" id="act:ACLA_059620"/>
<dbReference type="GO" id="GO:0009116">
    <property type="term" value="P:nucleoside metabolic process"/>
    <property type="evidence" value="ECO:0007669"/>
    <property type="project" value="InterPro"/>
</dbReference>
<evidence type="ECO:0000259" key="1">
    <source>
        <dbReference type="Pfam" id="PF01048"/>
    </source>
</evidence>
<dbReference type="InterPro" id="IPR053137">
    <property type="entry name" value="NLR-like"/>
</dbReference>
<gene>
    <name evidence="2" type="ORF">ACLA_059620</name>
</gene>
<dbReference type="GO" id="GO:0003824">
    <property type="term" value="F:catalytic activity"/>
    <property type="evidence" value="ECO:0007669"/>
    <property type="project" value="InterPro"/>
</dbReference>
<feature type="domain" description="Nucleoside phosphorylase" evidence="1">
    <location>
        <begin position="14"/>
        <end position="290"/>
    </location>
</feature>
<dbReference type="HOGENOM" id="CLU_000288_34_22_1"/>
<protein>
    <submittedName>
        <fullName evidence="2">Phosphorylase family protein</fullName>
    </submittedName>
</protein>
<keyword evidence="3" id="KW-1185">Reference proteome</keyword>
<dbReference type="PANTHER" id="PTHR46082">
    <property type="entry name" value="ATP/GTP-BINDING PROTEIN-RELATED"/>
    <property type="match status" value="1"/>
</dbReference>
<name>A1C4F5_ASPCL</name>
<dbReference type="InterPro" id="IPR000845">
    <property type="entry name" value="Nucleoside_phosphorylase_d"/>
</dbReference>
<dbReference type="OrthoDB" id="1577640at2759"/>
<dbReference type="AlphaFoldDB" id="A1C4F5"/>
<dbReference type="OMA" id="RIQDERF"/>
<dbReference type="InterPro" id="IPR035994">
    <property type="entry name" value="Nucleoside_phosphorylase_sf"/>
</dbReference>
<dbReference type="EMBL" id="DS026990">
    <property type="protein sequence ID" value="EAW15295.1"/>
    <property type="molecule type" value="Genomic_DNA"/>
</dbReference>
<dbReference type="Pfam" id="PF01048">
    <property type="entry name" value="PNP_UDP_1"/>
    <property type="match status" value="1"/>
</dbReference>
<dbReference type="SUPFAM" id="SSF53167">
    <property type="entry name" value="Purine and uridine phosphorylases"/>
    <property type="match status" value="1"/>
</dbReference>
<reference evidence="2 3" key="1">
    <citation type="journal article" date="2008" name="PLoS Genet.">
        <title>Genomic islands in the pathogenic filamentous fungus Aspergillus fumigatus.</title>
        <authorList>
            <person name="Fedorova N.D."/>
            <person name="Khaldi N."/>
            <person name="Joardar V.S."/>
            <person name="Maiti R."/>
            <person name="Amedeo P."/>
            <person name="Anderson M.J."/>
            <person name="Crabtree J."/>
            <person name="Silva J.C."/>
            <person name="Badger J.H."/>
            <person name="Albarraq A."/>
            <person name="Angiuoli S."/>
            <person name="Bussey H."/>
            <person name="Bowyer P."/>
            <person name="Cotty P.J."/>
            <person name="Dyer P.S."/>
            <person name="Egan A."/>
            <person name="Galens K."/>
            <person name="Fraser-Liggett C.M."/>
            <person name="Haas B.J."/>
            <person name="Inman J.M."/>
            <person name="Kent R."/>
            <person name="Lemieux S."/>
            <person name="Malavazi I."/>
            <person name="Orvis J."/>
            <person name="Roemer T."/>
            <person name="Ronning C.M."/>
            <person name="Sundaram J.P."/>
            <person name="Sutton G."/>
            <person name="Turner G."/>
            <person name="Venter J.C."/>
            <person name="White O.R."/>
            <person name="Whitty B.R."/>
            <person name="Youngman P."/>
            <person name="Wolfe K.H."/>
            <person name="Goldman G.H."/>
            <person name="Wortman J.R."/>
            <person name="Jiang B."/>
            <person name="Denning D.W."/>
            <person name="Nierman W.C."/>
        </authorList>
    </citation>
    <scope>NUCLEOTIDE SEQUENCE [LARGE SCALE GENOMIC DNA]</scope>
    <source>
        <strain evidence="3">ATCC 1007 / CBS 513.65 / DSM 816 / NCTC 3887 / NRRL 1</strain>
    </source>
</reference>
<dbReference type="RefSeq" id="XP_001276721.1">
    <property type="nucleotide sequence ID" value="XM_001276720.1"/>
</dbReference>